<feature type="compositionally biased region" description="Acidic residues" evidence="2">
    <location>
        <begin position="151"/>
        <end position="182"/>
    </location>
</feature>
<name>A0A3N4HJG0_ASCIM</name>
<evidence type="ECO:0000313" key="4">
    <source>
        <dbReference type="Proteomes" id="UP000275078"/>
    </source>
</evidence>
<gene>
    <name evidence="3" type="ORF">BJ508DRAFT_313236</name>
</gene>
<organism evidence="3 4">
    <name type="scientific">Ascobolus immersus RN42</name>
    <dbReference type="NCBI Taxonomy" id="1160509"/>
    <lineage>
        <taxon>Eukaryota</taxon>
        <taxon>Fungi</taxon>
        <taxon>Dikarya</taxon>
        <taxon>Ascomycota</taxon>
        <taxon>Pezizomycotina</taxon>
        <taxon>Pezizomycetes</taxon>
        <taxon>Pezizales</taxon>
        <taxon>Ascobolaceae</taxon>
        <taxon>Ascobolus</taxon>
    </lineage>
</organism>
<feature type="compositionally biased region" description="Polar residues" evidence="2">
    <location>
        <begin position="42"/>
        <end position="54"/>
    </location>
</feature>
<dbReference type="OrthoDB" id="5429644at2759"/>
<dbReference type="AlphaFoldDB" id="A0A3N4HJG0"/>
<keyword evidence="1" id="KW-0175">Coiled coil</keyword>
<feature type="coiled-coil region" evidence="1">
    <location>
        <begin position="274"/>
        <end position="341"/>
    </location>
</feature>
<evidence type="ECO:0000313" key="3">
    <source>
        <dbReference type="EMBL" id="RPA74035.1"/>
    </source>
</evidence>
<dbReference type="Proteomes" id="UP000275078">
    <property type="component" value="Unassembled WGS sequence"/>
</dbReference>
<feature type="compositionally biased region" description="Pro residues" evidence="2">
    <location>
        <begin position="1"/>
        <end position="28"/>
    </location>
</feature>
<evidence type="ECO:0000256" key="2">
    <source>
        <dbReference type="SAM" id="MobiDB-lite"/>
    </source>
</evidence>
<sequence length="387" mass="43209">MSQQPILPPPMSQQSVLPPPISQQPVLPPLLSQQTVLPPPMSQHSVETQQSMTSQQPILPPPMGQQPGLLHHPAILHHSQQYVPGPLLPVQPVHPTQFPVQPPNPPSQQVPNPDLGRQLANKPQTRPATRLADTVLNGMPARQLADKELPSDDEDNSDFEFDNDDGDAEDDDGDEDDDDDESDTGKKVKKGHLPGWEPWELRALVRETINADPYGCEKVKACKSRVGILLTKHRRNEARSLMKTGTNEMINQFTHDLDDLKSLAESSSKNPAVRVEAKRKLEELEREGKELLNSSLEGLAKDVNANGDGKRKRTKRARLDAKEVERQFKEEEASIEEQIRRQDEIEAARHNELIEAQRQGNEAIQNLSNSLNALVNMLSFHFTGGPY</sequence>
<keyword evidence="4" id="KW-1185">Reference proteome</keyword>
<feature type="region of interest" description="Disordered" evidence="2">
    <location>
        <begin position="1"/>
        <end position="193"/>
    </location>
</feature>
<dbReference type="EMBL" id="ML119802">
    <property type="protein sequence ID" value="RPA74035.1"/>
    <property type="molecule type" value="Genomic_DNA"/>
</dbReference>
<protein>
    <submittedName>
        <fullName evidence="3">Uncharacterized protein</fullName>
    </submittedName>
</protein>
<accession>A0A3N4HJG0</accession>
<proteinExistence type="predicted"/>
<reference evidence="3 4" key="1">
    <citation type="journal article" date="2018" name="Nat. Ecol. Evol.">
        <title>Pezizomycetes genomes reveal the molecular basis of ectomycorrhizal truffle lifestyle.</title>
        <authorList>
            <person name="Murat C."/>
            <person name="Payen T."/>
            <person name="Noel B."/>
            <person name="Kuo A."/>
            <person name="Morin E."/>
            <person name="Chen J."/>
            <person name="Kohler A."/>
            <person name="Krizsan K."/>
            <person name="Balestrini R."/>
            <person name="Da Silva C."/>
            <person name="Montanini B."/>
            <person name="Hainaut M."/>
            <person name="Levati E."/>
            <person name="Barry K.W."/>
            <person name="Belfiori B."/>
            <person name="Cichocki N."/>
            <person name="Clum A."/>
            <person name="Dockter R.B."/>
            <person name="Fauchery L."/>
            <person name="Guy J."/>
            <person name="Iotti M."/>
            <person name="Le Tacon F."/>
            <person name="Lindquist E.A."/>
            <person name="Lipzen A."/>
            <person name="Malagnac F."/>
            <person name="Mello A."/>
            <person name="Molinier V."/>
            <person name="Miyauchi S."/>
            <person name="Poulain J."/>
            <person name="Riccioni C."/>
            <person name="Rubini A."/>
            <person name="Sitrit Y."/>
            <person name="Splivallo R."/>
            <person name="Traeger S."/>
            <person name="Wang M."/>
            <person name="Zifcakova L."/>
            <person name="Wipf D."/>
            <person name="Zambonelli A."/>
            <person name="Paolocci F."/>
            <person name="Nowrousian M."/>
            <person name="Ottonello S."/>
            <person name="Baldrian P."/>
            <person name="Spatafora J.W."/>
            <person name="Henrissat B."/>
            <person name="Nagy L.G."/>
            <person name="Aury J.M."/>
            <person name="Wincker P."/>
            <person name="Grigoriev I.V."/>
            <person name="Bonfante P."/>
            <person name="Martin F.M."/>
        </authorList>
    </citation>
    <scope>NUCLEOTIDE SEQUENCE [LARGE SCALE GENOMIC DNA]</scope>
    <source>
        <strain evidence="3 4">RN42</strain>
    </source>
</reference>
<evidence type="ECO:0000256" key="1">
    <source>
        <dbReference type="SAM" id="Coils"/>
    </source>
</evidence>